<dbReference type="RefSeq" id="WP_011591799.1">
    <property type="nucleotide sequence ID" value="NC_008262.1"/>
</dbReference>
<dbReference type="KEGG" id="cpr:CPR_0730"/>
<accession>Q0SUZ4</accession>
<evidence type="ECO:0000256" key="1">
    <source>
        <dbReference type="SAM" id="Phobius"/>
    </source>
</evidence>
<proteinExistence type="predicted"/>
<feature type="transmembrane region" description="Helical" evidence="1">
    <location>
        <begin position="15"/>
        <end position="35"/>
    </location>
</feature>
<evidence type="ECO:0000313" key="3">
    <source>
        <dbReference type="Proteomes" id="UP000001824"/>
    </source>
</evidence>
<keyword evidence="1" id="KW-0812">Transmembrane</keyword>
<keyword evidence="1" id="KW-1133">Transmembrane helix</keyword>
<dbReference type="EMBL" id="CP000312">
    <property type="protein sequence ID" value="ABG87206.1"/>
    <property type="molecule type" value="Genomic_DNA"/>
</dbReference>
<name>Q0SUZ4_CLOPS</name>
<organism evidence="2 3">
    <name type="scientific">Clostridium perfringens (strain SM101 / Type A)</name>
    <dbReference type="NCBI Taxonomy" id="289380"/>
    <lineage>
        <taxon>Bacteria</taxon>
        <taxon>Bacillati</taxon>
        <taxon>Bacillota</taxon>
        <taxon>Clostridia</taxon>
        <taxon>Eubacteriales</taxon>
        <taxon>Clostridiaceae</taxon>
        <taxon>Clostridium</taxon>
    </lineage>
</organism>
<feature type="transmembrane region" description="Helical" evidence="1">
    <location>
        <begin position="159"/>
        <end position="177"/>
    </location>
</feature>
<feature type="transmembrane region" description="Helical" evidence="1">
    <location>
        <begin position="41"/>
        <end position="61"/>
    </location>
</feature>
<dbReference type="Proteomes" id="UP000001824">
    <property type="component" value="Chromosome"/>
</dbReference>
<dbReference type="AlphaFoldDB" id="Q0SUZ4"/>
<sequence>MKDLFLMFNSYNIRARISAVIILIAPILLEFYLMVPEFRELSSTIVLMIIIFALCNIFIIYSRILGVKAMKKCFPKIMPAQQFLLPSDNYINEKTKNRYYKFLSKKIETFNTSELDEDMVSTAVTWLIAQTRDINKFPLIAEENINFGISYNLLGLKTFGIILSILGLLINILIYILKIKTNLSINISYNTIFIVIFINLLFLLFWIFMVNKKLVENTGKKYGRALLSACDSPLLN</sequence>
<reference evidence="2 3" key="1">
    <citation type="journal article" date="2006" name="Genome Res.">
        <title>Skewed genomic variability in strains of the toxigenic bacterial pathogen, Clostridium perfringens.</title>
        <authorList>
            <person name="Myers G.S."/>
            <person name="Rasko D.A."/>
            <person name="Cheung J.K."/>
            <person name="Ravel J."/>
            <person name="Seshadri R."/>
            <person name="Deboy R.T."/>
            <person name="Ren Q."/>
            <person name="Varga J."/>
            <person name="Awad M.M."/>
            <person name="Brinkac L.M."/>
            <person name="Daugherty S.C."/>
            <person name="Haft D.H."/>
            <person name="Dodson R.J."/>
            <person name="Madupu R."/>
            <person name="Nelson W.C."/>
            <person name="Rosovitz M.J."/>
            <person name="Sullivan S.A."/>
            <person name="Khouri H."/>
            <person name="Dimitrov G.I."/>
            <person name="Watkins K.L."/>
            <person name="Mulligan S."/>
            <person name="Benton J."/>
            <person name="Radune D."/>
            <person name="Fisher D.J."/>
            <person name="Atkins H.S."/>
            <person name="Hiscox T."/>
            <person name="Jost B.H."/>
            <person name="Billington S.J."/>
            <person name="Songer J.G."/>
            <person name="McClane B.A."/>
            <person name="Titball R.W."/>
            <person name="Rood J.I."/>
            <person name="Melville S.B."/>
            <person name="Paulsen I.T."/>
        </authorList>
    </citation>
    <scope>NUCLEOTIDE SEQUENCE [LARGE SCALE GENOMIC DNA]</scope>
    <source>
        <strain evidence="3">SM101 / Type A</strain>
    </source>
</reference>
<gene>
    <name evidence="2" type="ordered locus">CPR_0730</name>
</gene>
<feature type="transmembrane region" description="Helical" evidence="1">
    <location>
        <begin position="189"/>
        <end position="210"/>
    </location>
</feature>
<dbReference type="BioCyc" id="CPER289380:GI76-750-MONOMER"/>
<evidence type="ECO:0000313" key="2">
    <source>
        <dbReference type="EMBL" id="ABG87206.1"/>
    </source>
</evidence>
<protein>
    <submittedName>
        <fullName evidence="2">Uncharacterized protein</fullName>
    </submittedName>
</protein>
<keyword evidence="1" id="KW-0472">Membrane</keyword>